<dbReference type="InterPro" id="IPR015262">
    <property type="entry name" value="tRNA_Ile_lys_synt_subst-bd"/>
</dbReference>
<evidence type="ECO:0000256" key="2">
    <source>
        <dbReference type="ARBA" id="ARBA00022490"/>
    </source>
</evidence>
<dbReference type="Pfam" id="PF11734">
    <property type="entry name" value="TilS_C"/>
    <property type="match status" value="1"/>
</dbReference>
<accession>A0A7W3TMB3</accession>
<dbReference type="Proteomes" id="UP000523196">
    <property type="component" value="Unassembled WGS sequence"/>
</dbReference>
<evidence type="ECO:0000313" key="12">
    <source>
        <dbReference type="Proteomes" id="UP000523196"/>
    </source>
</evidence>
<comment type="function">
    <text evidence="8">Ligates lysine onto the cytidine present at position 34 of the AUA codon-specific tRNA(Ile) that contains the anticodon CAU, in an ATP-dependent manner. Cytidine is converted to lysidine, thus changing the amino acid specificity of the tRNA from methionine to isoleucine.</text>
</comment>
<dbReference type="Pfam" id="PF01171">
    <property type="entry name" value="ATP_bind_3"/>
    <property type="match status" value="1"/>
</dbReference>
<dbReference type="RefSeq" id="WP_182687405.1">
    <property type="nucleotide sequence ID" value="NZ_JACHTF010000010.1"/>
</dbReference>
<dbReference type="PANTHER" id="PTHR43033:SF1">
    <property type="entry name" value="TRNA(ILE)-LYSIDINE SYNTHASE-RELATED"/>
    <property type="match status" value="1"/>
</dbReference>
<dbReference type="EC" id="6.3.4.19" evidence="8"/>
<protein>
    <recommendedName>
        <fullName evidence="8">tRNA(Ile)-lysidine synthase</fullName>
        <ecNumber evidence="8">6.3.4.19</ecNumber>
    </recommendedName>
    <alternativeName>
        <fullName evidence="8">tRNA(Ile)-2-lysyl-cytidine synthase</fullName>
    </alternativeName>
    <alternativeName>
        <fullName evidence="8">tRNA(Ile)-lysidine synthetase</fullName>
    </alternativeName>
</protein>
<feature type="region of interest" description="Disordered" evidence="9">
    <location>
        <begin position="434"/>
        <end position="453"/>
    </location>
</feature>
<dbReference type="SUPFAM" id="SSF52402">
    <property type="entry name" value="Adenine nucleotide alpha hydrolases-like"/>
    <property type="match status" value="1"/>
</dbReference>
<gene>
    <name evidence="8 11" type="primary">tilS</name>
    <name evidence="11" type="ORF">H4F98_10365</name>
</gene>
<keyword evidence="5 8" id="KW-0547">Nucleotide-binding</keyword>
<dbReference type="GO" id="GO:0032267">
    <property type="term" value="F:tRNA(Ile)-lysidine synthase activity"/>
    <property type="evidence" value="ECO:0007669"/>
    <property type="project" value="UniProtKB-EC"/>
</dbReference>
<dbReference type="CDD" id="cd01992">
    <property type="entry name" value="TilS_N"/>
    <property type="match status" value="1"/>
</dbReference>
<reference evidence="11 12" key="1">
    <citation type="submission" date="2020-08" db="EMBL/GenBank/DDBJ databases">
        <authorList>
            <person name="Xu S."/>
            <person name="Li A."/>
        </authorList>
    </citation>
    <scope>NUCLEOTIDE SEQUENCE [LARGE SCALE GENOMIC DNA]</scope>
    <source>
        <strain evidence="11 12">119BY6-57</strain>
    </source>
</reference>
<comment type="subcellular location">
    <subcellularLocation>
        <location evidence="1 8">Cytoplasm</location>
    </subcellularLocation>
</comment>
<evidence type="ECO:0000256" key="5">
    <source>
        <dbReference type="ARBA" id="ARBA00022741"/>
    </source>
</evidence>
<organism evidence="11 12">
    <name type="scientific">Marilutibacter spongiae</name>
    <dbReference type="NCBI Taxonomy" id="2025720"/>
    <lineage>
        <taxon>Bacteria</taxon>
        <taxon>Pseudomonadati</taxon>
        <taxon>Pseudomonadota</taxon>
        <taxon>Gammaproteobacteria</taxon>
        <taxon>Lysobacterales</taxon>
        <taxon>Lysobacteraceae</taxon>
        <taxon>Marilutibacter</taxon>
    </lineage>
</organism>
<dbReference type="SUPFAM" id="SSF56037">
    <property type="entry name" value="PheT/TilS domain"/>
    <property type="match status" value="1"/>
</dbReference>
<feature type="domain" description="Lysidine-tRNA(Ile) synthetase C-terminal" evidence="10">
    <location>
        <begin position="359"/>
        <end position="433"/>
    </location>
</feature>
<comment type="similarity">
    <text evidence="8">Belongs to the tRNA(Ile)-lysidine synthase family.</text>
</comment>
<sequence length="453" mass="48402">MTGPSPTLPLPPVPGPLPAATPLVVGLSGGLDSTVLLHRLAGDPGLRARGLRAIHVDHGLHPDSAAWGRACARECAALGIALDIVAVDARDAGGLGPEGAARRARHAAFERLLGDDEVLVLAHHLDDQAETFLLRALRASGPDGLAAMRPWRRFGRAWLWRPLLGLPRDALRAYAQAHGLTWIEDPGNDDDRFDRNFLRAQVLPLLRGRWPHASAALARSAALGADAAELLHAGDVQALARVATADPRCLSVSALCALSRARRQRVLRHWTGGLGLPPLPAQGVSRIEHDLLGARPDADAAFAWHGARVRRWRDLLHADVERVTLPADWSVAWDGRAPLPLPTGGTLALEGADALPGTCRVHARRGGERIHRAGRAHSQALKQVLQALEVPPWVRAGLPMVSDDTGTVLAAGDLVLAARLDAWLREHDARLRWTDPGDAPPPALADACNPNCD</sequence>
<dbReference type="AlphaFoldDB" id="A0A7W3TMB3"/>
<dbReference type="Gene3D" id="3.40.50.620">
    <property type="entry name" value="HUPs"/>
    <property type="match status" value="1"/>
</dbReference>
<dbReference type="EMBL" id="JACHTF010000010">
    <property type="protein sequence ID" value="MBB1060978.1"/>
    <property type="molecule type" value="Genomic_DNA"/>
</dbReference>
<dbReference type="InterPro" id="IPR014729">
    <property type="entry name" value="Rossmann-like_a/b/a_fold"/>
</dbReference>
<dbReference type="InterPro" id="IPR011063">
    <property type="entry name" value="TilS/TtcA_N"/>
</dbReference>
<evidence type="ECO:0000256" key="1">
    <source>
        <dbReference type="ARBA" id="ARBA00004496"/>
    </source>
</evidence>
<evidence type="ECO:0000256" key="7">
    <source>
        <dbReference type="ARBA" id="ARBA00048539"/>
    </source>
</evidence>
<keyword evidence="4 8" id="KW-0819">tRNA processing</keyword>
<feature type="binding site" evidence="8">
    <location>
        <begin position="28"/>
        <end position="33"/>
    </location>
    <ligand>
        <name>ATP</name>
        <dbReference type="ChEBI" id="CHEBI:30616"/>
    </ligand>
</feature>
<dbReference type="HAMAP" id="MF_01161">
    <property type="entry name" value="tRNA_Ile_lys_synt"/>
    <property type="match status" value="1"/>
</dbReference>
<proteinExistence type="inferred from homology"/>
<dbReference type="NCBIfam" id="TIGR02432">
    <property type="entry name" value="lysidine_TilS_N"/>
    <property type="match status" value="1"/>
</dbReference>
<dbReference type="GO" id="GO:0006400">
    <property type="term" value="P:tRNA modification"/>
    <property type="evidence" value="ECO:0007669"/>
    <property type="project" value="UniProtKB-UniRule"/>
</dbReference>
<keyword evidence="12" id="KW-1185">Reference proteome</keyword>
<dbReference type="InterPro" id="IPR012795">
    <property type="entry name" value="tRNA_Ile_lys_synt_N"/>
</dbReference>
<evidence type="ECO:0000256" key="4">
    <source>
        <dbReference type="ARBA" id="ARBA00022694"/>
    </source>
</evidence>
<dbReference type="InterPro" id="IPR012094">
    <property type="entry name" value="tRNA_Ile_lys_synt"/>
</dbReference>
<name>A0A7W3TMB3_9GAMM</name>
<dbReference type="SUPFAM" id="SSF82829">
    <property type="entry name" value="MesJ substrate recognition domain-like"/>
    <property type="match status" value="1"/>
</dbReference>
<evidence type="ECO:0000256" key="6">
    <source>
        <dbReference type="ARBA" id="ARBA00022840"/>
    </source>
</evidence>
<dbReference type="GO" id="GO:0005524">
    <property type="term" value="F:ATP binding"/>
    <property type="evidence" value="ECO:0007669"/>
    <property type="project" value="UniProtKB-UniRule"/>
</dbReference>
<dbReference type="PANTHER" id="PTHR43033">
    <property type="entry name" value="TRNA(ILE)-LYSIDINE SYNTHASE-RELATED"/>
    <property type="match status" value="1"/>
</dbReference>
<keyword evidence="2 8" id="KW-0963">Cytoplasm</keyword>
<evidence type="ECO:0000256" key="3">
    <source>
        <dbReference type="ARBA" id="ARBA00022598"/>
    </source>
</evidence>
<dbReference type="Gene3D" id="1.20.59.20">
    <property type="match status" value="1"/>
</dbReference>
<keyword evidence="3 8" id="KW-0436">Ligase</keyword>
<dbReference type="InterPro" id="IPR012796">
    <property type="entry name" value="Lysidine-tRNA-synth_C"/>
</dbReference>
<dbReference type="NCBIfam" id="TIGR02433">
    <property type="entry name" value="lysidine_TilS_C"/>
    <property type="match status" value="1"/>
</dbReference>
<comment type="domain">
    <text evidence="8">The N-terminal region contains the highly conserved SGGXDS motif, predicted to be a P-loop motif involved in ATP binding.</text>
</comment>
<dbReference type="GO" id="GO:0005737">
    <property type="term" value="C:cytoplasm"/>
    <property type="evidence" value="ECO:0007669"/>
    <property type="project" value="UniProtKB-SubCell"/>
</dbReference>
<evidence type="ECO:0000256" key="8">
    <source>
        <dbReference type="HAMAP-Rule" id="MF_01161"/>
    </source>
</evidence>
<dbReference type="Pfam" id="PF09179">
    <property type="entry name" value="TilS"/>
    <property type="match status" value="1"/>
</dbReference>
<keyword evidence="6 8" id="KW-0067">ATP-binding</keyword>
<evidence type="ECO:0000313" key="11">
    <source>
        <dbReference type="EMBL" id="MBB1060978.1"/>
    </source>
</evidence>
<comment type="catalytic activity">
    <reaction evidence="7 8">
        <text>cytidine(34) in tRNA(Ile2) + L-lysine + ATP = lysidine(34) in tRNA(Ile2) + AMP + diphosphate + H(+)</text>
        <dbReference type="Rhea" id="RHEA:43744"/>
        <dbReference type="Rhea" id="RHEA-COMP:10625"/>
        <dbReference type="Rhea" id="RHEA-COMP:10670"/>
        <dbReference type="ChEBI" id="CHEBI:15378"/>
        <dbReference type="ChEBI" id="CHEBI:30616"/>
        <dbReference type="ChEBI" id="CHEBI:32551"/>
        <dbReference type="ChEBI" id="CHEBI:33019"/>
        <dbReference type="ChEBI" id="CHEBI:82748"/>
        <dbReference type="ChEBI" id="CHEBI:83665"/>
        <dbReference type="ChEBI" id="CHEBI:456215"/>
        <dbReference type="EC" id="6.3.4.19"/>
    </reaction>
</comment>
<evidence type="ECO:0000256" key="9">
    <source>
        <dbReference type="SAM" id="MobiDB-lite"/>
    </source>
</evidence>
<evidence type="ECO:0000259" key="10">
    <source>
        <dbReference type="SMART" id="SM00977"/>
    </source>
</evidence>
<comment type="caution">
    <text evidence="11">The sequence shown here is derived from an EMBL/GenBank/DDBJ whole genome shotgun (WGS) entry which is preliminary data.</text>
</comment>
<dbReference type="SMART" id="SM00977">
    <property type="entry name" value="TilS_C"/>
    <property type="match status" value="1"/>
</dbReference>